<feature type="region of interest" description="Disordered" evidence="1">
    <location>
        <begin position="219"/>
        <end position="242"/>
    </location>
</feature>
<feature type="region of interest" description="Disordered" evidence="1">
    <location>
        <begin position="1637"/>
        <end position="1668"/>
    </location>
</feature>
<feature type="region of interest" description="Disordered" evidence="1">
    <location>
        <begin position="1"/>
        <end position="38"/>
    </location>
</feature>
<dbReference type="VEuPathDB" id="ToxoDB:TGDOM2_216190"/>
<dbReference type="Proteomes" id="UP000028837">
    <property type="component" value="Unassembled WGS sequence"/>
</dbReference>
<feature type="region of interest" description="Disordered" evidence="1">
    <location>
        <begin position="1722"/>
        <end position="1780"/>
    </location>
</feature>
<feature type="compositionally biased region" description="Polar residues" evidence="1">
    <location>
        <begin position="481"/>
        <end position="491"/>
    </location>
</feature>
<proteinExistence type="predicted"/>
<accession>A0A086JDQ0</accession>
<feature type="region of interest" description="Disordered" evidence="1">
    <location>
        <begin position="856"/>
        <end position="875"/>
    </location>
</feature>
<comment type="caution">
    <text evidence="2">The sequence shown here is derived from an EMBL/GenBank/DDBJ whole genome shotgun (WGS) entry which is preliminary data.</text>
</comment>
<name>A0A086JDQ0_TOXGO</name>
<feature type="compositionally biased region" description="Polar residues" evidence="1">
    <location>
        <begin position="567"/>
        <end position="577"/>
    </location>
</feature>
<feature type="compositionally biased region" description="Polar residues" evidence="1">
    <location>
        <begin position="1906"/>
        <end position="1915"/>
    </location>
</feature>
<feature type="compositionally biased region" description="Basic and acidic residues" evidence="1">
    <location>
        <begin position="1120"/>
        <end position="1133"/>
    </location>
</feature>
<reference evidence="2 3" key="1">
    <citation type="submission" date="2014-02" db="EMBL/GenBank/DDBJ databases">
        <authorList>
            <person name="Sibley D."/>
            <person name="Venepally P."/>
            <person name="Karamycheva S."/>
            <person name="Hadjithomas M."/>
            <person name="Khan A."/>
            <person name="Brunk B."/>
            <person name="Roos D."/>
            <person name="Caler E."/>
            <person name="Lorenzi H."/>
        </authorList>
    </citation>
    <scope>NUCLEOTIDE SEQUENCE [LARGE SCALE GENOMIC DNA]</scope>
    <source>
        <strain evidence="2 3">GAB2-2007-GAL-DOM2</strain>
    </source>
</reference>
<feature type="region of interest" description="Disordered" evidence="1">
    <location>
        <begin position="1095"/>
        <end position="1147"/>
    </location>
</feature>
<dbReference type="EMBL" id="AHZU02001650">
    <property type="protein sequence ID" value="KFG30268.1"/>
    <property type="molecule type" value="Genomic_DNA"/>
</dbReference>
<feature type="compositionally biased region" description="Basic and acidic residues" evidence="1">
    <location>
        <begin position="1841"/>
        <end position="1861"/>
    </location>
</feature>
<sequence>MTFLSSSSLEEGERGARSLSPSVPDADTPIEASCDYLSPGPLVPSQSVSVSQPLSESVSHPLSVSVSAAACMRELSALSSSLSSLVDAAETPQPEGETLGFLPGPRCPAGEAGVVSVAVDSTPQFTSGVGCSEGPSNREQSPDFSLPSIGGAVSPSYSPLLPEGQGSVPLKGLAGKGFTCGRGGDFDGFSPEYTTDAAPAYGAGSASPHLHLSIDPSALASASGGRSERMHGSSPANQEAVSLPNVREDLGHTTDDAAGARVEELLNFASTALDSAGGLGLEPDSEAKTNASVDAWNLLCRSFTDAAEGLCAARPSVQNRARGPTEQPRDGRAPMRGAPERQCTIQTNCRSTPGGGSIPKTECTAERERSSGGAVGMDSEPQVRCQNSEIGGGLLAESGVREARQEEGQADTRQPSQEAWHSIEEEAAAFVTSLHETFLTPQRLLNVSEGSASPLSLPMSVDEAYEEQGNTDGDGSPFDANEQSPSGQTLREQGRSEGQGRMPENGEDCAAWAPCNQSLFTVEVKSAQSGKAAGVADLGGDEEEAEDDLTPKIDWEVTCEDSREENSASSEAGLSVSQEEDLSRSTSQADYSSQGKKVRTIRVGNHPPRPGLTQGLSIIHTNSAGWSSPGYTHSVFGRCSTYSSLHSAEGICFPGVGSPLGACSMGSGRCALDSFKSGVISREVGEILGEEGGGRSLNAFSRSASRCSNHPSMVDPGSFAELRLSTLEQFYSDRCKHTLLCADHSGIRFQERRASGLLQIQRQLKDVRQRLKGLRLLGTNFSAVCDKSQNLVCCYVAERVVPASGEPSRDTKPAASLTGAASDDASGAQETVASERAVSRFFEHLLLLTIEEKPNRRASEGELSGDEADRAAHRDSRVAGIQRKFRVVSEIFVLRSNPSQDGASGAAAVAAGLSKNEAMLLLSDTAKRRQLLNALLSLMSGGARDGNRESREGPLGAGAGSRGRSACFDPVEDIPPAPSGSNATLKRTGSASRSGSPSVQSSGSDRRRSVCEPVSLSVLPSFRALSCDDQNSVPPVFGVEGATKACPAASYALTTSRDADSSSVSVRAFSPPPETAGMWLSSAVHMSVPDLARQSSAEDNAQFQVGREGGALGVGGRRSRAPEPDSLPRHIDDLAVGEPAASPGPFPLVSSEARLGESPSPVGCLRSPLESPGLHGSDTVQAETGPWPLAGATELARETAAAVTAASRLLDQYACGELRTEKRESVCDLVAGGHLESPFHPGIEEATKLLMECGLRPREAVGDSAARAFAPSEDSLSPPPVGGREVILPGSAELMNALVQQLQHQLQQQIEQQLQLHRGTATERLRASGALASGVPHGASVSPSLSTRTKQLGRGNEHLEASEACPASAIEAAAAALLGSRGCSVGAARALRAPGAAPPALSRPAPGPSLSGSTPSHMDILGLDGSDDLHDFKEHCSVFISWIPRVARAEDYRQKDQMEKRLKLLFEVSLKVRGIVRIALFPPRGSHCCVLFDTPQAAQAFIRQYGGSTYTSSTERFKAEICAAHAVTFDRGIERVFVRIEEFKPQLLQQACGNQPMHGSGASGSGCSAGGARHLPPASITEGLGRQGAGLRHPQGPLGSALASISALRTVIENARQGSFVQHPHQQLLLLKQLRQEHSGEPQVEEGAGSTAPMSGFLPHVAPSALPEPGSFQELQAQRQRVLLRSQSAVQGALEIANFLSNRDGSAKALQQRRHPRFGRAATMDTPSVSWPGGSLQTADLRDQNTPAVHPRGCVDVGGDRPFAPSRSKPAEDELGPQQQLAEASARLFSELKPEEQAELGQLWQTLMRQQQSLIGAGQGAPGLAKQSPSQQLLTAGLQQIRRDQHPPQRRQRDPHYRGAERNSGVLGKHALSSREDGAGQNTGKLATPAPRSHRPGESRTGASRLPQSHRSQFGSGRGGQEQEGKWPAPQRCLAPVPQHGVRVESPRHRHGNVGGSGAGGSYSRVNVVGARQRHRGGPSGRGHHA</sequence>
<feature type="region of interest" description="Disordered" evidence="1">
    <location>
        <begin position="399"/>
        <end position="419"/>
    </location>
</feature>
<feature type="compositionally biased region" description="Polar residues" evidence="1">
    <location>
        <begin position="584"/>
        <end position="595"/>
    </location>
</feature>
<feature type="compositionally biased region" description="Low complexity" evidence="1">
    <location>
        <begin position="989"/>
        <end position="1003"/>
    </location>
</feature>
<gene>
    <name evidence="2" type="ORF">TGDOM2_216190</name>
</gene>
<organism evidence="2 3">
    <name type="scientific">Toxoplasma gondii GAB2-2007-GAL-DOM2</name>
    <dbReference type="NCBI Taxonomy" id="1130820"/>
    <lineage>
        <taxon>Eukaryota</taxon>
        <taxon>Sar</taxon>
        <taxon>Alveolata</taxon>
        <taxon>Apicomplexa</taxon>
        <taxon>Conoidasida</taxon>
        <taxon>Coccidia</taxon>
        <taxon>Eucoccidiorida</taxon>
        <taxon>Eimeriorina</taxon>
        <taxon>Sarcocystidae</taxon>
        <taxon>Toxoplasma</taxon>
    </lineage>
</organism>
<feature type="region of interest" description="Disordered" evidence="1">
    <location>
        <begin position="942"/>
        <end position="1010"/>
    </location>
</feature>
<feature type="region of interest" description="Disordered" evidence="1">
    <location>
        <begin position="804"/>
        <end position="829"/>
    </location>
</feature>
<evidence type="ECO:0000313" key="3">
    <source>
        <dbReference type="Proteomes" id="UP000028837"/>
    </source>
</evidence>
<feature type="compositionally biased region" description="Acidic residues" evidence="1">
    <location>
        <begin position="539"/>
        <end position="548"/>
    </location>
</feature>
<feature type="compositionally biased region" description="Low complexity" evidence="1">
    <location>
        <begin position="1395"/>
        <end position="1413"/>
    </location>
</feature>
<protein>
    <submittedName>
        <fullName evidence="2">Uncharacterized protein</fullName>
    </submittedName>
</protein>
<feature type="region of interest" description="Disordered" evidence="1">
    <location>
        <begin position="315"/>
        <end position="385"/>
    </location>
</feature>
<feature type="region of interest" description="Disordered" evidence="1">
    <location>
        <begin position="1559"/>
        <end position="1595"/>
    </location>
</feature>
<feature type="region of interest" description="Disordered" evidence="1">
    <location>
        <begin position="533"/>
        <end position="611"/>
    </location>
</feature>
<feature type="compositionally biased region" description="Gly residues" evidence="1">
    <location>
        <begin position="1107"/>
        <end position="1116"/>
    </location>
</feature>
<evidence type="ECO:0000256" key="1">
    <source>
        <dbReference type="SAM" id="MobiDB-lite"/>
    </source>
</evidence>
<dbReference type="OrthoDB" id="345720at2759"/>
<evidence type="ECO:0000313" key="2">
    <source>
        <dbReference type="EMBL" id="KFG30268.1"/>
    </source>
</evidence>
<feature type="region of interest" description="Disordered" evidence="1">
    <location>
        <begin position="464"/>
        <end position="509"/>
    </location>
</feature>
<feature type="region of interest" description="Disordered" evidence="1">
    <location>
        <begin position="1395"/>
        <end position="1414"/>
    </location>
</feature>
<feature type="compositionally biased region" description="Basic and acidic residues" evidence="1">
    <location>
        <begin position="549"/>
        <end position="566"/>
    </location>
</feature>
<feature type="region of interest" description="Disordered" evidence="1">
    <location>
        <begin position="1840"/>
        <end position="1964"/>
    </location>
</feature>